<dbReference type="InterPro" id="IPR036162">
    <property type="entry name" value="Resolvase-like_N_sf"/>
</dbReference>
<evidence type="ECO:0000256" key="1">
    <source>
        <dbReference type="SAM" id="MobiDB-lite"/>
    </source>
</evidence>
<evidence type="ECO:0000313" key="4">
    <source>
        <dbReference type="EMBL" id="KJE25420.1"/>
    </source>
</evidence>
<organism evidence="4 5">
    <name type="scientific">Frankia torreyi</name>
    <dbReference type="NCBI Taxonomy" id="1856"/>
    <lineage>
        <taxon>Bacteria</taxon>
        <taxon>Bacillati</taxon>
        <taxon>Actinomycetota</taxon>
        <taxon>Actinomycetes</taxon>
        <taxon>Frankiales</taxon>
        <taxon>Frankiaceae</taxon>
        <taxon>Frankia</taxon>
    </lineage>
</organism>
<accession>A0A0D8BMU8</accession>
<dbReference type="Pfam" id="PF07508">
    <property type="entry name" value="Recombinase"/>
    <property type="match status" value="1"/>
</dbReference>
<dbReference type="PROSITE" id="PS51736">
    <property type="entry name" value="RECOMBINASES_3"/>
    <property type="match status" value="1"/>
</dbReference>
<dbReference type="GO" id="GO:0003677">
    <property type="term" value="F:DNA binding"/>
    <property type="evidence" value="ECO:0007669"/>
    <property type="project" value="InterPro"/>
</dbReference>
<dbReference type="InterPro" id="IPR050639">
    <property type="entry name" value="SSR_resolvase"/>
</dbReference>
<keyword evidence="5" id="KW-1185">Reference proteome</keyword>
<dbReference type="Gene3D" id="3.40.50.1390">
    <property type="entry name" value="Resolvase, N-terminal catalytic domain"/>
    <property type="match status" value="1"/>
</dbReference>
<dbReference type="InterPro" id="IPR011109">
    <property type="entry name" value="DNA_bind_recombinase_dom"/>
</dbReference>
<dbReference type="PATRIC" id="fig|1502723.3.peg.37"/>
<dbReference type="GO" id="GO:0000150">
    <property type="term" value="F:DNA strand exchange activity"/>
    <property type="evidence" value="ECO:0007669"/>
    <property type="project" value="InterPro"/>
</dbReference>
<dbReference type="EMBL" id="JYFN01000001">
    <property type="protein sequence ID" value="KJE25420.1"/>
    <property type="molecule type" value="Genomic_DNA"/>
</dbReference>
<gene>
    <name evidence="4" type="ORF">FF36_00033</name>
</gene>
<dbReference type="AlphaFoldDB" id="A0A0D8BMU8"/>
<feature type="domain" description="Recombinase" evidence="3">
    <location>
        <begin position="169"/>
        <end position="280"/>
    </location>
</feature>
<dbReference type="CDD" id="cd00338">
    <property type="entry name" value="Ser_Recombinase"/>
    <property type="match status" value="1"/>
</dbReference>
<feature type="domain" description="Resolvase/invertase-type recombinase catalytic" evidence="2">
    <location>
        <begin position="12"/>
        <end position="162"/>
    </location>
</feature>
<proteinExistence type="predicted"/>
<dbReference type="Proteomes" id="UP000032545">
    <property type="component" value="Unassembled WGS sequence"/>
</dbReference>
<name>A0A0D8BMU8_9ACTN</name>
<reference evidence="4 5" key="2">
    <citation type="journal article" date="2016" name="Genome Announc.">
        <title>Permanent Draft Genome Sequences for Two Variants of Frankia sp. Strain CpI1, the First Frankia Strain Isolated from Root Nodules of Comptonia peregrina.</title>
        <authorList>
            <person name="Oshone R."/>
            <person name="Hurst S.G.IV."/>
            <person name="Abebe-Akele F."/>
            <person name="Simpson S."/>
            <person name="Morris K."/>
            <person name="Thomas W.K."/>
            <person name="Tisa L.S."/>
        </authorList>
    </citation>
    <scope>NUCLEOTIDE SEQUENCE [LARGE SCALE GENOMIC DNA]</scope>
    <source>
        <strain evidence="5">CpI1-S</strain>
    </source>
</reference>
<dbReference type="InterPro" id="IPR006119">
    <property type="entry name" value="Resolv_N"/>
</dbReference>
<evidence type="ECO:0000313" key="5">
    <source>
        <dbReference type="Proteomes" id="UP000032545"/>
    </source>
</evidence>
<dbReference type="Gene3D" id="3.90.1750.20">
    <property type="entry name" value="Putative Large Serine Recombinase, Chain B, Domain 2"/>
    <property type="match status" value="1"/>
</dbReference>
<dbReference type="PANTHER" id="PTHR30461">
    <property type="entry name" value="DNA-INVERTASE FROM LAMBDOID PROPHAGE"/>
    <property type="match status" value="1"/>
</dbReference>
<dbReference type="SMART" id="SM00857">
    <property type="entry name" value="Resolvase"/>
    <property type="match status" value="1"/>
</dbReference>
<dbReference type="PROSITE" id="PS51737">
    <property type="entry name" value="RECOMBINASE_DNA_BIND"/>
    <property type="match status" value="1"/>
</dbReference>
<dbReference type="SUPFAM" id="SSF53041">
    <property type="entry name" value="Resolvase-like"/>
    <property type="match status" value="1"/>
</dbReference>
<protein>
    <submittedName>
        <fullName evidence="4">Site-specific recombinase, DNA invertase Pin</fullName>
    </submittedName>
</protein>
<feature type="compositionally biased region" description="Basic and acidic residues" evidence="1">
    <location>
        <begin position="152"/>
        <end position="163"/>
    </location>
</feature>
<evidence type="ECO:0000259" key="2">
    <source>
        <dbReference type="PROSITE" id="PS51736"/>
    </source>
</evidence>
<evidence type="ECO:0000259" key="3">
    <source>
        <dbReference type="PROSITE" id="PS51737"/>
    </source>
</evidence>
<comment type="caution">
    <text evidence="4">The sequence shown here is derived from an EMBL/GenBank/DDBJ whole genome shotgun (WGS) entry which is preliminary data.</text>
</comment>
<feature type="region of interest" description="Disordered" evidence="1">
    <location>
        <begin position="146"/>
        <end position="170"/>
    </location>
</feature>
<dbReference type="Pfam" id="PF00239">
    <property type="entry name" value="Resolvase"/>
    <property type="match status" value="1"/>
</dbReference>
<dbReference type="PANTHER" id="PTHR30461:SF23">
    <property type="entry name" value="DNA RECOMBINASE-RELATED"/>
    <property type="match status" value="1"/>
</dbReference>
<reference evidence="5" key="1">
    <citation type="submission" date="2015-02" db="EMBL/GenBank/DDBJ databases">
        <title>Draft Genome of Frankia sp. CpI1-S.</title>
        <authorList>
            <person name="Oshone R.T."/>
            <person name="Ngom M."/>
            <person name="Ghodhbane-Gtari F."/>
            <person name="Gtari M."/>
            <person name="Morris K."/>
            <person name="Thomas K."/>
            <person name="Sen A."/>
            <person name="Tisa L.S."/>
        </authorList>
    </citation>
    <scope>NUCLEOTIDE SEQUENCE [LARGE SCALE GENOMIC DNA]</scope>
    <source>
        <strain evidence="5">CpI1-S</strain>
    </source>
</reference>
<sequence>MSEQDAQVIRVGVAAYGRISRDPGNDQKGVTRQIQDARNEVARHPSWLMVGEFVDNDLSATTGKVKRPRFEALLAAVRAGHIQVIVCYMTGRLVRNRRERLETYELLATHRVKIVCTGGTDLDLSTPAGRLVANILGETDTYEVEQAGTRVSDSHKQAAEEGRPSGGRPYGYVSDPLAPKHHKQRLMHPEESAVVCGMVYRVMRGDSYRSIVLELNERGIRTQHGGVWTTAALRAVLRNPGIAGQRRYKGKVVGTATWEPIIDPGKWAILITLMDARSRPHGWSNRHVHLLSGIMLCGRCLADGKDIPVVCRNDSKIKKRIYLCPGKLGGGCNRLSRHGDPVDAYVEETVVRMLGEAGVIEDLLMADTPDANEVLKIAQGIEACKARAARIGEQMADDDPDDEILAIARKSALDKIRGELDALRQRQTAMSNATAAAGLLGVEDIAYHWQYVMTLAQKRAVVAALLRVVLLPVGKGRTATTDHILIERR</sequence>
<dbReference type="InterPro" id="IPR038109">
    <property type="entry name" value="DNA_bind_recomb_sf"/>
</dbReference>
<dbReference type="RefSeq" id="WP_199865291.1">
    <property type="nucleotide sequence ID" value="NZ_JYFN01000001.1"/>
</dbReference>